<evidence type="ECO:0000313" key="2">
    <source>
        <dbReference type="Proteomes" id="UP000237000"/>
    </source>
</evidence>
<comment type="caution">
    <text evidence="1">The sequence shown here is derived from an EMBL/GenBank/DDBJ whole genome shotgun (WGS) entry which is preliminary data.</text>
</comment>
<dbReference type="Proteomes" id="UP000237000">
    <property type="component" value="Unassembled WGS sequence"/>
</dbReference>
<dbReference type="EMBL" id="JXTC01000025">
    <property type="protein sequence ID" value="PON98251.1"/>
    <property type="molecule type" value="Genomic_DNA"/>
</dbReference>
<protein>
    <submittedName>
        <fullName evidence="1">Uncharacterized protein</fullName>
    </submittedName>
</protein>
<dbReference type="AlphaFoldDB" id="A0A2P5FKD5"/>
<gene>
    <name evidence="1" type="ORF">TorRG33x02_058260</name>
</gene>
<reference evidence="2" key="1">
    <citation type="submission" date="2016-06" db="EMBL/GenBank/DDBJ databases">
        <title>Parallel loss of symbiosis genes in relatives of nitrogen-fixing non-legume Parasponia.</title>
        <authorList>
            <person name="Van Velzen R."/>
            <person name="Holmer R."/>
            <person name="Bu F."/>
            <person name="Rutten L."/>
            <person name="Van Zeijl A."/>
            <person name="Liu W."/>
            <person name="Santuari L."/>
            <person name="Cao Q."/>
            <person name="Sharma T."/>
            <person name="Shen D."/>
            <person name="Roswanjaya Y."/>
            <person name="Wardhani T."/>
            <person name="Kalhor M.S."/>
            <person name="Jansen J."/>
            <person name="Van den Hoogen J."/>
            <person name="Gungor B."/>
            <person name="Hartog M."/>
            <person name="Hontelez J."/>
            <person name="Verver J."/>
            <person name="Yang W.-C."/>
            <person name="Schijlen E."/>
            <person name="Repin R."/>
            <person name="Schilthuizen M."/>
            <person name="Schranz E."/>
            <person name="Heidstra R."/>
            <person name="Miyata K."/>
            <person name="Fedorova E."/>
            <person name="Kohlen W."/>
            <person name="Bisseling T."/>
            <person name="Smit S."/>
            <person name="Geurts R."/>
        </authorList>
    </citation>
    <scope>NUCLEOTIDE SEQUENCE [LARGE SCALE GENOMIC DNA]</scope>
    <source>
        <strain evidence="2">cv. RG33-2</strain>
    </source>
</reference>
<sequence>MGCAPGTVIGAGVLVGYVAGTVTGVVKGNGTGVVSNGLAGVMVTGFVEGTVTMVGVVGKIVSCVVVFGSSLVKSCLREKVWKTCSSSLLSSLSSKSSALVSNSAYNPISLPEIRVLCCKDLVTLSLNSATSFGLRRTWLLMVKTMGTSLGRMEEVAELAIWIRDSTNPFPVLVISSSMVASTMMNDIFSLM</sequence>
<dbReference type="InParanoid" id="A0A2P5FKD5"/>
<evidence type="ECO:0000313" key="1">
    <source>
        <dbReference type="EMBL" id="PON98251.1"/>
    </source>
</evidence>
<accession>A0A2P5FKD5</accession>
<name>A0A2P5FKD5_TREOI</name>
<keyword evidence="2" id="KW-1185">Reference proteome</keyword>
<organism evidence="1 2">
    <name type="scientific">Trema orientale</name>
    <name type="common">Charcoal tree</name>
    <name type="synonym">Celtis orientalis</name>
    <dbReference type="NCBI Taxonomy" id="63057"/>
    <lineage>
        <taxon>Eukaryota</taxon>
        <taxon>Viridiplantae</taxon>
        <taxon>Streptophyta</taxon>
        <taxon>Embryophyta</taxon>
        <taxon>Tracheophyta</taxon>
        <taxon>Spermatophyta</taxon>
        <taxon>Magnoliopsida</taxon>
        <taxon>eudicotyledons</taxon>
        <taxon>Gunneridae</taxon>
        <taxon>Pentapetalae</taxon>
        <taxon>rosids</taxon>
        <taxon>fabids</taxon>
        <taxon>Rosales</taxon>
        <taxon>Cannabaceae</taxon>
        <taxon>Trema</taxon>
    </lineage>
</organism>
<dbReference type="OrthoDB" id="10408652at2759"/>
<proteinExistence type="predicted"/>